<evidence type="ECO:0000313" key="2">
    <source>
        <dbReference type="EMBL" id="CAK0895753.1"/>
    </source>
</evidence>
<keyword evidence="3" id="KW-1185">Reference proteome</keyword>
<protein>
    <submittedName>
        <fullName evidence="2">Uncharacterized protein</fullName>
    </submittedName>
</protein>
<proteinExistence type="predicted"/>
<evidence type="ECO:0000313" key="3">
    <source>
        <dbReference type="Proteomes" id="UP001189429"/>
    </source>
</evidence>
<feature type="compositionally biased region" description="Low complexity" evidence="1">
    <location>
        <begin position="27"/>
        <end position="42"/>
    </location>
</feature>
<feature type="region of interest" description="Disordered" evidence="1">
    <location>
        <begin position="21"/>
        <end position="44"/>
    </location>
</feature>
<organism evidence="2 3">
    <name type="scientific">Prorocentrum cordatum</name>
    <dbReference type="NCBI Taxonomy" id="2364126"/>
    <lineage>
        <taxon>Eukaryota</taxon>
        <taxon>Sar</taxon>
        <taxon>Alveolata</taxon>
        <taxon>Dinophyceae</taxon>
        <taxon>Prorocentrales</taxon>
        <taxon>Prorocentraceae</taxon>
        <taxon>Prorocentrum</taxon>
    </lineage>
</organism>
<feature type="non-terminal residue" evidence="2">
    <location>
        <position position="1"/>
    </location>
</feature>
<name>A0ABN9X8F6_9DINO</name>
<dbReference type="Proteomes" id="UP001189429">
    <property type="component" value="Unassembled WGS sequence"/>
</dbReference>
<comment type="caution">
    <text evidence="2">The sequence shown here is derived from an EMBL/GenBank/DDBJ whole genome shotgun (WGS) entry which is preliminary data.</text>
</comment>
<sequence length="66" mass="6932">PRQGAKRRTVSSQLGAADFDAFPEHTGSQAPAAPSLPPAGQLPCGGTTQAWLRAVARLARTEEYRG</sequence>
<dbReference type="EMBL" id="CAUYUJ010020085">
    <property type="protein sequence ID" value="CAK0895753.1"/>
    <property type="molecule type" value="Genomic_DNA"/>
</dbReference>
<accession>A0ABN9X8F6</accession>
<evidence type="ECO:0000256" key="1">
    <source>
        <dbReference type="SAM" id="MobiDB-lite"/>
    </source>
</evidence>
<gene>
    <name evidence="2" type="ORF">PCOR1329_LOCUS74420</name>
</gene>
<reference evidence="2" key="1">
    <citation type="submission" date="2023-10" db="EMBL/GenBank/DDBJ databases">
        <authorList>
            <person name="Chen Y."/>
            <person name="Shah S."/>
            <person name="Dougan E. K."/>
            <person name="Thang M."/>
            <person name="Chan C."/>
        </authorList>
    </citation>
    <scope>NUCLEOTIDE SEQUENCE [LARGE SCALE GENOMIC DNA]</scope>
</reference>